<proteinExistence type="predicted"/>
<sequence length="203" mass="22927">MTDLASAVNKGLAEQVAQLAGLADNVKYFSEVVKAQQSEIAELKSKQEQLPSYAADQKKKKRRWMGTFPRSLTGKQRSEHCEQIVEPKLPHHIRDPVTVTIAWVGNSYGFTFATVLPAKEFSNLLRDHDLSWADPRDGRAREVYPRRDMPIDVRQRQRAANKLHEGGMTLLRNGGKDVTGFRLGAHGYQGPMRYASSDEVFEM</sequence>
<keyword evidence="2" id="KW-1185">Reference proteome</keyword>
<evidence type="ECO:0000313" key="1">
    <source>
        <dbReference type="EMBL" id="CAK0789050.1"/>
    </source>
</evidence>
<protein>
    <submittedName>
        <fullName evidence="1">Uncharacterized protein</fullName>
    </submittedName>
</protein>
<name>A0ABN9PAQ4_9DINO</name>
<organism evidence="1 2">
    <name type="scientific">Prorocentrum cordatum</name>
    <dbReference type="NCBI Taxonomy" id="2364126"/>
    <lineage>
        <taxon>Eukaryota</taxon>
        <taxon>Sar</taxon>
        <taxon>Alveolata</taxon>
        <taxon>Dinophyceae</taxon>
        <taxon>Prorocentrales</taxon>
        <taxon>Prorocentraceae</taxon>
        <taxon>Prorocentrum</taxon>
    </lineage>
</organism>
<accession>A0ABN9PAQ4</accession>
<reference evidence="1" key="1">
    <citation type="submission" date="2023-10" db="EMBL/GenBank/DDBJ databases">
        <authorList>
            <person name="Chen Y."/>
            <person name="Shah S."/>
            <person name="Dougan E. K."/>
            <person name="Thang M."/>
            <person name="Chan C."/>
        </authorList>
    </citation>
    <scope>NUCLEOTIDE SEQUENCE [LARGE SCALE GENOMIC DNA]</scope>
</reference>
<dbReference type="Proteomes" id="UP001189429">
    <property type="component" value="Unassembled WGS sequence"/>
</dbReference>
<evidence type="ECO:0000313" key="2">
    <source>
        <dbReference type="Proteomes" id="UP001189429"/>
    </source>
</evidence>
<comment type="caution">
    <text evidence="1">The sequence shown here is derived from an EMBL/GenBank/DDBJ whole genome shotgun (WGS) entry which is preliminary data.</text>
</comment>
<feature type="non-terminal residue" evidence="1">
    <location>
        <position position="203"/>
    </location>
</feature>
<gene>
    <name evidence="1" type="ORF">PCOR1329_LOCUS733</name>
</gene>
<dbReference type="EMBL" id="CAUYUJ010000164">
    <property type="protein sequence ID" value="CAK0789050.1"/>
    <property type="molecule type" value="Genomic_DNA"/>
</dbReference>